<dbReference type="Pfam" id="PF00615">
    <property type="entry name" value="RGS"/>
    <property type="match status" value="2"/>
</dbReference>
<protein>
    <recommendedName>
        <fullName evidence="2">RGS domain-containing protein</fullName>
    </recommendedName>
</protein>
<dbReference type="PANTHER" id="PTHR10845:SF192">
    <property type="entry name" value="DOUBLE HIT, ISOFORM B"/>
    <property type="match status" value="1"/>
</dbReference>
<dbReference type="SMART" id="SM00315">
    <property type="entry name" value="RGS"/>
    <property type="match status" value="2"/>
</dbReference>
<dbReference type="Gene3D" id="1.10.167.10">
    <property type="entry name" value="Regulator of G-protein Signalling 4, domain 2"/>
    <property type="match status" value="2"/>
</dbReference>
<dbReference type="InterPro" id="IPR036305">
    <property type="entry name" value="RGS_sf"/>
</dbReference>
<evidence type="ECO:0000259" key="2">
    <source>
        <dbReference type="PROSITE" id="PS50132"/>
    </source>
</evidence>
<dbReference type="InterPro" id="IPR044926">
    <property type="entry name" value="RGS_subdomain_2"/>
</dbReference>
<reference evidence="3" key="1">
    <citation type="submission" date="2021-01" db="EMBL/GenBank/DDBJ databases">
        <authorList>
            <person name="Corre E."/>
            <person name="Pelletier E."/>
            <person name="Niang G."/>
            <person name="Scheremetjew M."/>
            <person name="Finn R."/>
            <person name="Kale V."/>
            <person name="Holt S."/>
            <person name="Cochrane G."/>
            <person name="Meng A."/>
            <person name="Brown T."/>
            <person name="Cohen L."/>
        </authorList>
    </citation>
    <scope>NUCLEOTIDE SEQUENCE</scope>
    <source>
        <strain evidence="3">RCC1693</strain>
    </source>
</reference>
<dbReference type="SUPFAM" id="SSF48097">
    <property type="entry name" value="Regulator of G-protein signaling, RGS"/>
    <property type="match status" value="2"/>
</dbReference>
<dbReference type="PANTHER" id="PTHR10845">
    <property type="entry name" value="REGULATOR OF G PROTEIN SIGNALING"/>
    <property type="match status" value="1"/>
</dbReference>
<accession>A0A7S2G475</accession>
<dbReference type="PROSITE" id="PS50132">
    <property type="entry name" value="RGS"/>
    <property type="match status" value="2"/>
</dbReference>
<feature type="domain" description="RGS" evidence="2">
    <location>
        <begin position="206"/>
        <end position="389"/>
    </location>
</feature>
<feature type="domain" description="RGS" evidence="2">
    <location>
        <begin position="16"/>
        <end position="163"/>
    </location>
</feature>
<dbReference type="EMBL" id="HBGT01023267">
    <property type="protein sequence ID" value="CAD9429943.1"/>
    <property type="molecule type" value="Transcribed_RNA"/>
</dbReference>
<feature type="region of interest" description="Disordered" evidence="1">
    <location>
        <begin position="416"/>
        <end position="444"/>
    </location>
</feature>
<name>A0A7S2G475_9STRA</name>
<dbReference type="AlphaFoldDB" id="A0A7S2G475"/>
<organism evidence="3">
    <name type="scientific">Florenciella parvula</name>
    <dbReference type="NCBI Taxonomy" id="236787"/>
    <lineage>
        <taxon>Eukaryota</taxon>
        <taxon>Sar</taxon>
        <taxon>Stramenopiles</taxon>
        <taxon>Ochrophyta</taxon>
        <taxon>Dictyochophyceae</taxon>
        <taxon>Florenciellales</taxon>
        <taxon>Florenciella</taxon>
    </lineage>
</organism>
<sequence length="444" mass="48665">MSFKKSGGGLQDEHLELIRNPLACGYLRKHAIGTQSVENLDFFIAVDDFRVEFGENGVWEEDLESMIKMAADGSEETTWPSAVISEDHMRTVAAQIYDEFVSETSGSEVCISQTERERVADMIKKLAHFGNKVFDDAMKSAIVSIKRQIMPGFNLSKSHAQYMYVRDILATPVDKDAYDVRPPATSMIDDPAFDGSTAFGPDRRYTLQEILSDHLLIEEFMKFLKSQHSSENLLCYMQLVEYDRTVAENPAEEAAAYARRLTQSNSTAQRLSQQSSRSSRAGATAANMASSAQSLRTLTSSSAAASDAFSLETDNDMILLEQAIKIYRLHLSSESPMEVFIPGKVRKQVLKGMSELKPELYEQVKALSYKAIQDSFKLFTASPQYAGLVDLAADEYGALAGKQAGGGICGMLAGKGSGGGRTFERSTSRPSSAAASEASAEEKN</sequence>
<feature type="region of interest" description="Disordered" evidence="1">
    <location>
        <begin position="262"/>
        <end position="286"/>
    </location>
</feature>
<feature type="compositionally biased region" description="Low complexity" evidence="1">
    <location>
        <begin position="266"/>
        <end position="286"/>
    </location>
</feature>
<evidence type="ECO:0000313" key="3">
    <source>
        <dbReference type="EMBL" id="CAD9429943.1"/>
    </source>
</evidence>
<proteinExistence type="predicted"/>
<gene>
    <name evidence="3" type="ORF">FPAR1323_LOCUS12103</name>
</gene>
<evidence type="ECO:0000256" key="1">
    <source>
        <dbReference type="SAM" id="MobiDB-lite"/>
    </source>
</evidence>
<dbReference type="InterPro" id="IPR016137">
    <property type="entry name" value="RGS"/>
</dbReference>